<dbReference type="InterPro" id="IPR025714">
    <property type="entry name" value="Methyltranfer_dom"/>
</dbReference>
<protein>
    <recommendedName>
        <fullName evidence="1">Methyltransferase domain-containing protein</fullName>
    </recommendedName>
</protein>
<dbReference type="AlphaFoldDB" id="A0A0F9REF9"/>
<dbReference type="InterPro" id="IPR036412">
    <property type="entry name" value="HAD-like_sf"/>
</dbReference>
<dbReference type="Pfam" id="PF13847">
    <property type="entry name" value="Methyltransf_31"/>
    <property type="match status" value="1"/>
</dbReference>
<evidence type="ECO:0000313" key="2">
    <source>
        <dbReference type="EMBL" id="KKN47987.1"/>
    </source>
</evidence>
<organism evidence="2">
    <name type="scientific">marine sediment metagenome</name>
    <dbReference type="NCBI Taxonomy" id="412755"/>
    <lineage>
        <taxon>unclassified sequences</taxon>
        <taxon>metagenomes</taxon>
        <taxon>ecological metagenomes</taxon>
    </lineage>
</organism>
<proteinExistence type="predicted"/>
<dbReference type="SUPFAM" id="SSF53335">
    <property type="entry name" value="S-adenosyl-L-methionine-dependent methyltransferases"/>
    <property type="match status" value="1"/>
</dbReference>
<reference evidence="2" key="1">
    <citation type="journal article" date="2015" name="Nature">
        <title>Complex archaea that bridge the gap between prokaryotes and eukaryotes.</title>
        <authorList>
            <person name="Spang A."/>
            <person name="Saw J.H."/>
            <person name="Jorgensen S.L."/>
            <person name="Zaremba-Niedzwiedzka K."/>
            <person name="Martijn J."/>
            <person name="Lind A.E."/>
            <person name="van Eijk R."/>
            <person name="Schleper C."/>
            <person name="Guy L."/>
            <person name="Ettema T.J."/>
        </authorList>
    </citation>
    <scope>NUCLEOTIDE SEQUENCE</scope>
</reference>
<evidence type="ECO:0000259" key="1">
    <source>
        <dbReference type="Pfam" id="PF13847"/>
    </source>
</evidence>
<dbReference type="Gene3D" id="3.40.50.1000">
    <property type="entry name" value="HAD superfamily/HAD-like"/>
    <property type="match status" value="1"/>
</dbReference>
<dbReference type="InterPro" id="IPR023214">
    <property type="entry name" value="HAD_sf"/>
</dbReference>
<dbReference type="InterPro" id="IPR029063">
    <property type="entry name" value="SAM-dependent_MTases_sf"/>
</dbReference>
<name>A0A0F9REF9_9ZZZZ</name>
<comment type="caution">
    <text evidence="2">The sequence shown here is derived from an EMBL/GenBank/DDBJ whole genome shotgun (WGS) entry which is preliminary data.</text>
</comment>
<dbReference type="Gene3D" id="3.40.50.150">
    <property type="entry name" value="Vaccinia Virus protein VP39"/>
    <property type="match status" value="1"/>
</dbReference>
<dbReference type="EMBL" id="LAZR01001246">
    <property type="protein sequence ID" value="KKN47987.1"/>
    <property type="molecule type" value="Genomic_DNA"/>
</dbReference>
<gene>
    <name evidence="2" type="ORF">LCGC14_0657450</name>
</gene>
<feature type="domain" description="Methyltransferase" evidence="1">
    <location>
        <begin position="142"/>
        <end position="187"/>
    </location>
</feature>
<dbReference type="SUPFAM" id="SSF56784">
    <property type="entry name" value="HAD-like"/>
    <property type="match status" value="1"/>
</dbReference>
<accession>A0A0F9REF9</accession>
<sequence length="299" mass="34138">MTVCFDIDGVIATVVDDCDYSKAKPISEMVWTIRQLHKQGHEIILYTARGTKTKIDWRAVTEQQMRDWGVPFDQLLFGKPAADYYVDDRSLSIAAAKDMATAGVWSSCSRTFAHLDIDKWLVSEQELRRYWSKQLSWFDFGGKTVLDYGIGGGYFGKWLYEEQSIAKYIGVDIAERSLKKAEEVLQQYPQTELYLTPVRFSEFGVTVFTSLACIQHFQLKSQYEALLKNVESSRIADVVIQIRHGTSPHFNQSNIRLGCLTNAAEVVRLLPSYVLERACPIQDSSSYQFLHLNRAKETS</sequence>